<evidence type="ECO:0000313" key="2">
    <source>
        <dbReference type="EMBL" id="MSN97157.1"/>
    </source>
</evidence>
<feature type="transmembrane region" description="Helical" evidence="1">
    <location>
        <begin position="7"/>
        <end position="26"/>
    </location>
</feature>
<accession>A0A6L5WLJ5</accession>
<dbReference type="Gene3D" id="2.60.120.790">
    <property type="match status" value="1"/>
</dbReference>
<name>A0A6L5WLJ5_9BACT</name>
<reference evidence="2 3" key="1">
    <citation type="submission" date="2019-09" db="EMBL/GenBank/DDBJ databases">
        <authorList>
            <person name="Silva M."/>
            <person name="Pereira G."/>
            <person name="Lopes-Da-Costa L."/>
            <person name="Silva E."/>
        </authorList>
    </citation>
    <scope>NUCLEOTIDE SEQUENCE [LARGE SCALE GENOMIC DNA]</scope>
    <source>
        <strain evidence="2 3">FMV-PI01</strain>
    </source>
</reference>
<evidence type="ECO:0000256" key="1">
    <source>
        <dbReference type="SAM" id="Phobius"/>
    </source>
</evidence>
<dbReference type="RefSeq" id="WP_195836335.1">
    <property type="nucleotide sequence ID" value="NZ_VWSJ01000043.1"/>
</dbReference>
<dbReference type="AlphaFoldDB" id="A0A6L5WLJ5"/>
<comment type="caution">
    <text evidence="2">The sequence shown here is derived from an EMBL/GenBank/DDBJ whole genome shotgun (WGS) entry which is preliminary data.</text>
</comment>
<sequence length="188" mass="22066">MKNITTIILILAAGLILYIILTSPFLNPSHKLYEYTTIVKNDKMMILDTNITVSKGDLFVSDEKYFDFDLICLKDDKTKCKNDKIVISVEIAPLNKKQNEWKYFKGNDTSLYYENARILNADKFSIIADLSKYNFSNKMHESFKKITRIELSKGKYNIKVNLLEYKKTDISMVYLKINEKWKKQLLTF</sequence>
<dbReference type="EMBL" id="VWSJ01000043">
    <property type="protein sequence ID" value="MSN97157.1"/>
    <property type="molecule type" value="Genomic_DNA"/>
</dbReference>
<evidence type="ECO:0000313" key="3">
    <source>
        <dbReference type="Proteomes" id="UP000476338"/>
    </source>
</evidence>
<keyword evidence="1" id="KW-1133">Transmembrane helix</keyword>
<keyword evidence="3" id="KW-1185">Reference proteome</keyword>
<reference evidence="2 3" key="2">
    <citation type="submission" date="2020-03" db="EMBL/GenBank/DDBJ databases">
        <title>Campylobacter portucalensis sp. nov., a new species of Campylobacter isolated from the reproductive tract of bulls.</title>
        <authorList>
            <person name="Silva M.F."/>
            <person name="Pereira G."/>
            <person name="Carneiro C."/>
            <person name="Hemphill A."/>
            <person name="Mateus L."/>
            <person name="Lopes-Da-Costa L."/>
            <person name="Silva E."/>
        </authorList>
    </citation>
    <scope>NUCLEOTIDE SEQUENCE [LARGE SCALE GENOMIC DNA]</scope>
    <source>
        <strain evidence="2 3">FMV-PI01</strain>
    </source>
</reference>
<dbReference type="Proteomes" id="UP000476338">
    <property type="component" value="Unassembled WGS sequence"/>
</dbReference>
<gene>
    <name evidence="2" type="ORF">F1B92_08290</name>
</gene>
<keyword evidence="1" id="KW-0472">Membrane</keyword>
<organism evidence="2 3">
    <name type="scientific">Campylobacter portucalensis</name>
    <dbReference type="NCBI Taxonomy" id="2608384"/>
    <lineage>
        <taxon>Bacteria</taxon>
        <taxon>Pseudomonadati</taxon>
        <taxon>Campylobacterota</taxon>
        <taxon>Epsilonproteobacteria</taxon>
        <taxon>Campylobacterales</taxon>
        <taxon>Campylobacteraceae</taxon>
        <taxon>Campylobacter</taxon>
    </lineage>
</organism>
<protein>
    <submittedName>
        <fullName evidence="2">Uncharacterized protein</fullName>
    </submittedName>
</protein>
<keyword evidence="1" id="KW-0812">Transmembrane</keyword>
<proteinExistence type="predicted"/>